<keyword evidence="1" id="KW-0472">Membrane</keyword>
<protein>
    <submittedName>
        <fullName evidence="2">Uncharacterized protein</fullName>
    </submittedName>
</protein>
<organism evidence="2 3">
    <name type="scientific">Dactylosporangium maewongense</name>
    <dbReference type="NCBI Taxonomy" id="634393"/>
    <lineage>
        <taxon>Bacteria</taxon>
        <taxon>Bacillati</taxon>
        <taxon>Actinomycetota</taxon>
        <taxon>Actinomycetes</taxon>
        <taxon>Micromonosporales</taxon>
        <taxon>Micromonosporaceae</taxon>
        <taxon>Dactylosporangium</taxon>
    </lineage>
</organism>
<dbReference type="Proteomes" id="UP001501470">
    <property type="component" value="Unassembled WGS sequence"/>
</dbReference>
<reference evidence="2 3" key="1">
    <citation type="journal article" date="2019" name="Int. J. Syst. Evol. Microbiol.">
        <title>The Global Catalogue of Microorganisms (GCM) 10K type strain sequencing project: providing services to taxonomists for standard genome sequencing and annotation.</title>
        <authorList>
            <consortium name="The Broad Institute Genomics Platform"/>
            <consortium name="The Broad Institute Genome Sequencing Center for Infectious Disease"/>
            <person name="Wu L."/>
            <person name="Ma J."/>
        </authorList>
    </citation>
    <scope>NUCLEOTIDE SEQUENCE [LARGE SCALE GENOMIC DNA]</scope>
    <source>
        <strain evidence="2 3">JCM 15933</strain>
    </source>
</reference>
<evidence type="ECO:0000313" key="2">
    <source>
        <dbReference type="EMBL" id="GAA1502234.1"/>
    </source>
</evidence>
<feature type="transmembrane region" description="Helical" evidence="1">
    <location>
        <begin position="12"/>
        <end position="32"/>
    </location>
</feature>
<dbReference type="EMBL" id="BAAAQD010000001">
    <property type="protein sequence ID" value="GAA1502234.1"/>
    <property type="molecule type" value="Genomic_DNA"/>
</dbReference>
<name>A0ABN1ZQK2_9ACTN</name>
<evidence type="ECO:0000313" key="3">
    <source>
        <dbReference type="Proteomes" id="UP001501470"/>
    </source>
</evidence>
<gene>
    <name evidence="2" type="ORF">GCM10009827_013430</name>
</gene>
<sequence>MSLRSERLVGTVCVLEVTAWLLFAGVVLALFFRPAPRTAVVARP</sequence>
<comment type="caution">
    <text evidence="2">The sequence shown here is derived from an EMBL/GenBank/DDBJ whole genome shotgun (WGS) entry which is preliminary data.</text>
</comment>
<keyword evidence="1" id="KW-1133">Transmembrane helix</keyword>
<evidence type="ECO:0000256" key="1">
    <source>
        <dbReference type="SAM" id="Phobius"/>
    </source>
</evidence>
<accession>A0ABN1ZQK2</accession>
<proteinExistence type="predicted"/>
<keyword evidence="3" id="KW-1185">Reference proteome</keyword>
<keyword evidence="1" id="KW-0812">Transmembrane</keyword>